<dbReference type="AlphaFoldDB" id="A0A9P4YRU7"/>
<dbReference type="GO" id="GO:0005634">
    <property type="term" value="C:nucleus"/>
    <property type="evidence" value="ECO:0007669"/>
    <property type="project" value="UniProtKB-SubCell"/>
</dbReference>
<gene>
    <name evidence="4" type="ORF">GMORB2_2685</name>
</gene>
<dbReference type="EMBL" id="JAANYQ010000015">
    <property type="protein sequence ID" value="KAF4120682.1"/>
    <property type="molecule type" value="Genomic_DNA"/>
</dbReference>
<comment type="subcellular location">
    <subcellularLocation>
        <location evidence="1">Nucleus</location>
    </subcellularLocation>
</comment>
<evidence type="ECO:0000313" key="5">
    <source>
        <dbReference type="Proteomes" id="UP000749293"/>
    </source>
</evidence>
<reference evidence="4" key="1">
    <citation type="submission" date="2020-03" db="EMBL/GenBank/DDBJ databases">
        <title>Site-based positive gene gene selection in Geosmithia morbida across the United States reveals a broad range of putative effectors and factors for local host and environmental adapation.</title>
        <authorList>
            <person name="Onufrak A."/>
            <person name="Murdoch R.W."/>
            <person name="Gazis R."/>
            <person name="Huff M."/>
            <person name="Staton M."/>
            <person name="Klingeman W."/>
            <person name="Hadziabdic D."/>
        </authorList>
    </citation>
    <scope>NUCLEOTIDE SEQUENCE</scope>
    <source>
        <strain evidence="4">1262</strain>
    </source>
</reference>
<dbReference type="GeneID" id="55968915"/>
<evidence type="ECO:0000256" key="2">
    <source>
        <dbReference type="ARBA" id="ARBA00023242"/>
    </source>
</evidence>
<dbReference type="CDD" id="cd12148">
    <property type="entry name" value="fungal_TF_MHR"/>
    <property type="match status" value="1"/>
</dbReference>
<evidence type="ECO:0000313" key="4">
    <source>
        <dbReference type="EMBL" id="KAF4120682.1"/>
    </source>
</evidence>
<feature type="region of interest" description="Disordered" evidence="3">
    <location>
        <begin position="23"/>
        <end position="63"/>
    </location>
</feature>
<dbReference type="OrthoDB" id="39175at2759"/>
<dbReference type="InterPro" id="IPR050613">
    <property type="entry name" value="Sec_Metabolite_Reg"/>
</dbReference>
<name>A0A9P4YRU7_9HYPO</name>
<accession>A0A9P4YRU7</accession>
<evidence type="ECO:0000256" key="3">
    <source>
        <dbReference type="SAM" id="MobiDB-lite"/>
    </source>
</evidence>
<sequence length="554" mass="60643">MATLNRLSVRCSRTSPRCDWCTTHGVDPESSTPSSPPSVAAPPLITSLSLPPVGPSPSASTGSYAASIDAARATSGAFTPSWVRTAAAAAAGSTSALASGGRQTADTSGDPSARAMDVLREAMDCVHRLRLQSYCSSIVTDEIKVPPSLAKSWVRNYFAQKPTDMFLKLIDRKFFEMMPDMMTSPHVHFDSCVLVIYYCILWSGSSLPDDTQDPQDAGRWTKLTYLGCLRALPAWQREATGCMMDLIAAISLTRVAGTSFDYEMSWKSFKLACEYAQGLGIHNLDGGDGDLMSGIHNPDISDDDRKGFWDLIQVDAFFRLMFDKPASISGNSWKVNLPWLNPGSSPAVGTGTAMMLFLVSSRVTLILLQFFAMLEEYPAEEPVRLFRRTEDMCGQIRALYDEWQPLQLITNSDITTMDRWMVVDVTLRGYTCIIFMLRKMAIPDSSPSTATPLALDVARQVLGIVSRLVGQYPFPATLGATFGPFRAYVPFAYVIGHLLSCPDIGAYRADVEALAKATWGIRRVASRDGGFLPLAKAMEGLNADVQRRFKSRDG</sequence>
<keyword evidence="2" id="KW-0539">Nucleus</keyword>
<protein>
    <submittedName>
        <fullName evidence="4">Fungal specific transcription factor domain</fullName>
    </submittedName>
</protein>
<keyword evidence="5" id="KW-1185">Reference proteome</keyword>
<dbReference type="RefSeq" id="XP_035319334.1">
    <property type="nucleotide sequence ID" value="XM_035464664.1"/>
</dbReference>
<proteinExistence type="predicted"/>
<dbReference type="Proteomes" id="UP000749293">
    <property type="component" value="Unassembled WGS sequence"/>
</dbReference>
<comment type="caution">
    <text evidence="4">The sequence shown here is derived from an EMBL/GenBank/DDBJ whole genome shotgun (WGS) entry which is preliminary data.</text>
</comment>
<dbReference type="PANTHER" id="PTHR31001">
    <property type="entry name" value="UNCHARACTERIZED TRANSCRIPTIONAL REGULATORY PROTEIN"/>
    <property type="match status" value="1"/>
</dbReference>
<feature type="compositionally biased region" description="Low complexity" evidence="3">
    <location>
        <begin position="41"/>
        <end position="60"/>
    </location>
</feature>
<evidence type="ECO:0000256" key="1">
    <source>
        <dbReference type="ARBA" id="ARBA00004123"/>
    </source>
</evidence>
<organism evidence="4 5">
    <name type="scientific">Geosmithia morbida</name>
    <dbReference type="NCBI Taxonomy" id="1094350"/>
    <lineage>
        <taxon>Eukaryota</taxon>
        <taxon>Fungi</taxon>
        <taxon>Dikarya</taxon>
        <taxon>Ascomycota</taxon>
        <taxon>Pezizomycotina</taxon>
        <taxon>Sordariomycetes</taxon>
        <taxon>Hypocreomycetidae</taxon>
        <taxon>Hypocreales</taxon>
        <taxon>Bionectriaceae</taxon>
        <taxon>Geosmithia</taxon>
    </lineage>
</organism>